<feature type="domain" description="Rho-GAP" evidence="2">
    <location>
        <begin position="519"/>
        <end position="623"/>
    </location>
</feature>
<feature type="compositionally biased region" description="Polar residues" evidence="1">
    <location>
        <begin position="228"/>
        <end position="248"/>
    </location>
</feature>
<dbReference type="GO" id="GO:0007165">
    <property type="term" value="P:signal transduction"/>
    <property type="evidence" value="ECO:0007669"/>
    <property type="project" value="InterPro"/>
</dbReference>
<dbReference type="Gene3D" id="1.10.555.10">
    <property type="entry name" value="Rho GTPase activation protein"/>
    <property type="match status" value="1"/>
</dbReference>
<evidence type="ECO:0000256" key="1">
    <source>
        <dbReference type="SAM" id="MobiDB-lite"/>
    </source>
</evidence>
<dbReference type="Pfam" id="PF00620">
    <property type="entry name" value="RhoGAP"/>
    <property type="match status" value="1"/>
</dbReference>
<dbReference type="Proteomes" id="UP000268535">
    <property type="component" value="Unassembled WGS sequence"/>
</dbReference>
<evidence type="ECO:0000313" key="4">
    <source>
        <dbReference type="Proteomes" id="UP000268535"/>
    </source>
</evidence>
<dbReference type="AlphaFoldDB" id="A0A4P9WUU5"/>
<name>A0A4P9WUU5_9FUNG</name>
<evidence type="ECO:0000313" key="3">
    <source>
        <dbReference type="EMBL" id="RKO97064.1"/>
    </source>
</evidence>
<evidence type="ECO:0000259" key="2">
    <source>
        <dbReference type="PROSITE" id="PS50238"/>
    </source>
</evidence>
<proteinExistence type="predicted"/>
<protein>
    <recommendedName>
        <fullName evidence="2">Rho-GAP domain-containing protein</fullName>
    </recommendedName>
</protein>
<dbReference type="PROSITE" id="PS50238">
    <property type="entry name" value="RHOGAP"/>
    <property type="match status" value="1"/>
</dbReference>
<dbReference type="InterPro" id="IPR008936">
    <property type="entry name" value="Rho_GTPase_activation_prot"/>
</dbReference>
<organism evidence="3 4">
    <name type="scientific">Caulochytrium protostelioides</name>
    <dbReference type="NCBI Taxonomy" id="1555241"/>
    <lineage>
        <taxon>Eukaryota</taxon>
        <taxon>Fungi</taxon>
        <taxon>Fungi incertae sedis</taxon>
        <taxon>Chytridiomycota</taxon>
        <taxon>Chytridiomycota incertae sedis</taxon>
        <taxon>Chytridiomycetes</taxon>
        <taxon>Caulochytriales</taxon>
        <taxon>Caulochytriaceae</taxon>
        <taxon>Caulochytrium</taxon>
    </lineage>
</organism>
<feature type="compositionally biased region" description="Basic and acidic residues" evidence="1">
    <location>
        <begin position="308"/>
        <end position="319"/>
    </location>
</feature>
<dbReference type="EMBL" id="ML009430">
    <property type="protein sequence ID" value="RKO97064.1"/>
    <property type="molecule type" value="Genomic_DNA"/>
</dbReference>
<feature type="region of interest" description="Disordered" evidence="1">
    <location>
        <begin position="308"/>
        <end position="351"/>
    </location>
</feature>
<reference evidence="4" key="1">
    <citation type="journal article" date="2018" name="Nat. Microbiol.">
        <title>Leveraging single-cell genomics to expand the fungal tree of life.</title>
        <authorList>
            <person name="Ahrendt S.R."/>
            <person name="Quandt C.A."/>
            <person name="Ciobanu D."/>
            <person name="Clum A."/>
            <person name="Salamov A."/>
            <person name="Andreopoulos B."/>
            <person name="Cheng J.F."/>
            <person name="Woyke T."/>
            <person name="Pelin A."/>
            <person name="Henrissat B."/>
            <person name="Reynolds N.K."/>
            <person name="Benny G.L."/>
            <person name="Smith M.E."/>
            <person name="James T.Y."/>
            <person name="Grigoriev I.V."/>
        </authorList>
    </citation>
    <scope>NUCLEOTIDE SEQUENCE [LARGE SCALE GENOMIC DNA]</scope>
    <source>
        <strain evidence="4">ATCC 52028</strain>
    </source>
</reference>
<dbReference type="SUPFAM" id="SSF48350">
    <property type="entry name" value="GTPase activation domain, GAP"/>
    <property type="match status" value="1"/>
</dbReference>
<accession>A0A4P9WUU5</accession>
<sequence length="623" mass="68743">MCLRSAHVLCGSGDHSAGFGSRGSIHGMSPAGSLPNIGRGSVTHSGLHRRELVDRISSNQALNNLGEMAQEIRISLQYQREYETVLLEARRTVDREIAQENLRRVEQEKAWKLGGPGVPSAEMQESIRSGRSEADQLIAERAHRLFKGIKSNFELKLVYARRAAQNIVADDADLEELKELIRRTNNIADFTFLDDQELESASIHPVPFETYSAQKQGYRGSGSDLRSHTSLSRRNDSSFNLANSQRGHSGSHRSFIRRTAQRSSEFVYDDSAPLLGRPAISTTSIPASDANEPIPDSARTFIEKEFKNVSPGHDAETAKGTEVTPVTGSTLNNQSESDTHASEGHPDAVELSVNDDAPQSAVEEFTKVIEIPPTEEPSEDLKANEPQALPKLHVDVTVVSPESESAFTNIVFTTVDAQTSPGLPIDFDAKLADVLRKIKAPTSILKDTVNRAITTLFEENCITTASATTLPTLQQPQQNVLRRLFRPRQRVVRAPAVQVGNWGDSKPDFKFTSSSVYGGSIDEIMARDDVTTELHGVRFPTVLVDAMAILRTCGLRTKGLFRQSGGAEMVDEMISKINSGQPWSFNPNTPLLTADCIKRFYRMSREPPTCRPKKPNCAVYNFW</sequence>
<feature type="compositionally biased region" description="Basic and acidic residues" evidence="1">
    <location>
        <begin position="337"/>
        <end position="348"/>
    </location>
</feature>
<gene>
    <name evidence="3" type="ORF">CAUPRSCDRAFT_11242</name>
</gene>
<feature type="region of interest" description="Disordered" evidence="1">
    <location>
        <begin position="213"/>
        <end position="255"/>
    </location>
</feature>
<dbReference type="InterPro" id="IPR000198">
    <property type="entry name" value="RhoGAP_dom"/>
</dbReference>
<feature type="compositionally biased region" description="Polar residues" evidence="1">
    <location>
        <begin position="324"/>
        <end position="336"/>
    </location>
</feature>